<dbReference type="Gene3D" id="3.40.50.880">
    <property type="match status" value="1"/>
</dbReference>
<proteinExistence type="predicted"/>
<evidence type="ECO:0000256" key="1">
    <source>
        <dbReference type="SAM" id="SignalP"/>
    </source>
</evidence>
<name>A0A9X2KVP1_9FLAO</name>
<keyword evidence="1" id="KW-0732">Signal</keyword>
<sequence>MRIFCSLLFCLLFSLVTFAQKNVLVFHETKGYRHASIETGIQAIQQLGNEMDFKTTVSNDSRFFLENDLAQIDLIIFLSTTGDIFDKEEELVFENYIEKGGNFFGIHAAADTEYDWPFYGRLVGAYFESHPEIQPAEIEVVMPEHFTVEHLPETWKRTDEWYNYKNIRPDLHVLLKLNEESYKGGKNGEDHPIAWYQDLIGGGKAIYTGGGHTAESYSEPNFREHVKRCIDFALFQ</sequence>
<dbReference type="EMBL" id="JANCNS010000001">
    <property type="protein sequence ID" value="MCP9199377.1"/>
    <property type="molecule type" value="Genomic_DNA"/>
</dbReference>
<dbReference type="RefSeq" id="WP_241549676.1">
    <property type="nucleotide sequence ID" value="NZ_JANCNS010000001.1"/>
</dbReference>
<protein>
    <submittedName>
        <fullName evidence="3">ThuA domain-containing protein</fullName>
    </submittedName>
</protein>
<organism evidence="3 4">
    <name type="scientific">Christiangramia oceanisediminis</name>
    <dbReference type="NCBI Taxonomy" id="2920386"/>
    <lineage>
        <taxon>Bacteria</taxon>
        <taxon>Pseudomonadati</taxon>
        <taxon>Bacteroidota</taxon>
        <taxon>Flavobacteriia</taxon>
        <taxon>Flavobacteriales</taxon>
        <taxon>Flavobacteriaceae</taxon>
        <taxon>Christiangramia</taxon>
    </lineage>
</organism>
<dbReference type="Proteomes" id="UP001155280">
    <property type="component" value="Unassembled WGS sequence"/>
</dbReference>
<gene>
    <name evidence="3" type="ORF">MKO06_05630</name>
</gene>
<dbReference type="PANTHER" id="PTHR40469:SF2">
    <property type="entry name" value="GALACTOSE-BINDING DOMAIN-LIKE SUPERFAMILY PROTEIN"/>
    <property type="match status" value="1"/>
</dbReference>
<accession>A0A9X2KVP1</accession>
<dbReference type="SUPFAM" id="SSF52317">
    <property type="entry name" value="Class I glutamine amidotransferase-like"/>
    <property type="match status" value="1"/>
</dbReference>
<dbReference type="InterPro" id="IPR029062">
    <property type="entry name" value="Class_I_gatase-like"/>
</dbReference>
<evidence type="ECO:0000313" key="4">
    <source>
        <dbReference type="Proteomes" id="UP001155280"/>
    </source>
</evidence>
<dbReference type="PANTHER" id="PTHR40469">
    <property type="entry name" value="SECRETED GLYCOSYL HYDROLASE"/>
    <property type="match status" value="1"/>
</dbReference>
<feature type="signal peptide" evidence="1">
    <location>
        <begin position="1"/>
        <end position="19"/>
    </location>
</feature>
<dbReference type="InterPro" id="IPR029010">
    <property type="entry name" value="ThuA-like"/>
</dbReference>
<comment type="caution">
    <text evidence="3">The sequence shown here is derived from an EMBL/GenBank/DDBJ whole genome shotgun (WGS) entry which is preliminary data.</text>
</comment>
<reference evidence="3" key="1">
    <citation type="submission" date="2022-07" db="EMBL/GenBank/DDBJ databases">
        <title>Gramela sediminis sp. nov., isolated from deep-sea sediment of the Indian Ocean.</title>
        <authorList>
            <person name="Shi H."/>
        </authorList>
    </citation>
    <scope>NUCLEOTIDE SEQUENCE</scope>
    <source>
        <strain evidence="3">GC03-9</strain>
    </source>
</reference>
<feature type="domain" description="ThuA-like" evidence="2">
    <location>
        <begin position="22"/>
        <end position="233"/>
    </location>
</feature>
<feature type="chain" id="PRO_5040846872" evidence="1">
    <location>
        <begin position="20"/>
        <end position="236"/>
    </location>
</feature>
<dbReference type="Pfam" id="PF06283">
    <property type="entry name" value="ThuA"/>
    <property type="match status" value="1"/>
</dbReference>
<evidence type="ECO:0000259" key="2">
    <source>
        <dbReference type="Pfam" id="PF06283"/>
    </source>
</evidence>
<keyword evidence="4" id="KW-1185">Reference proteome</keyword>
<evidence type="ECO:0000313" key="3">
    <source>
        <dbReference type="EMBL" id="MCP9199377.1"/>
    </source>
</evidence>
<dbReference type="AlphaFoldDB" id="A0A9X2KVP1"/>